<reference evidence="2" key="1">
    <citation type="journal article" date="2014" name="Int. J. Syst. Evol. Microbiol.">
        <title>Complete genome sequence of Corynebacterium casei LMG S-19264T (=DSM 44701T), isolated from a smear-ripened cheese.</title>
        <authorList>
            <consortium name="US DOE Joint Genome Institute (JGI-PGF)"/>
            <person name="Walter F."/>
            <person name="Albersmeier A."/>
            <person name="Kalinowski J."/>
            <person name="Ruckert C."/>
        </authorList>
    </citation>
    <scope>NUCLEOTIDE SEQUENCE</scope>
    <source>
        <strain evidence="2">JCM 3302</strain>
    </source>
</reference>
<protein>
    <submittedName>
        <fullName evidence="2">Uncharacterized protein</fullName>
    </submittedName>
</protein>
<gene>
    <name evidence="2" type="ORF">GCM10014715_70750</name>
</gene>
<evidence type="ECO:0000313" key="3">
    <source>
        <dbReference type="Proteomes" id="UP000641386"/>
    </source>
</evidence>
<sequence length="106" mass="10913">MPGSDGKCIAFTVSGIRLEDRCYKAAELAPLGPEIDKHGLVLLRTSFAKVSSVTLLGLPAVRATSKAGGIDRRLLDTSFGADDGSPSRAGREGASRVCPANQGAGK</sequence>
<dbReference type="Proteomes" id="UP000641386">
    <property type="component" value="Unassembled WGS sequence"/>
</dbReference>
<dbReference type="AlphaFoldDB" id="A0A919AGX5"/>
<name>A0A919AGX5_9ACTN</name>
<feature type="region of interest" description="Disordered" evidence="1">
    <location>
        <begin position="78"/>
        <end position="106"/>
    </location>
</feature>
<organism evidence="2 3">
    <name type="scientific">Streptomyces spiralis</name>
    <dbReference type="NCBI Taxonomy" id="66376"/>
    <lineage>
        <taxon>Bacteria</taxon>
        <taxon>Bacillati</taxon>
        <taxon>Actinomycetota</taxon>
        <taxon>Actinomycetes</taxon>
        <taxon>Kitasatosporales</taxon>
        <taxon>Streptomycetaceae</taxon>
        <taxon>Streptomyces</taxon>
    </lineage>
</organism>
<accession>A0A919AGX5</accession>
<proteinExistence type="predicted"/>
<evidence type="ECO:0000256" key="1">
    <source>
        <dbReference type="SAM" id="MobiDB-lite"/>
    </source>
</evidence>
<dbReference type="EMBL" id="BNBC01000046">
    <property type="protein sequence ID" value="GHF04339.1"/>
    <property type="molecule type" value="Genomic_DNA"/>
</dbReference>
<keyword evidence="3" id="KW-1185">Reference proteome</keyword>
<evidence type="ECO:0000313" key="2">
    <source>
        <dbReference type="EMBL" id="GHF04339.1"/>
    </source>
</evidence>
<reference evidence="2" key="2">
    <citation type="submission" date="2020-09" db="EMBL/GenBank/DDBJ databases">
        <authorList>
            <person name="Sun Q."/>
            <person name="Ohkuma M."/>
        </authorList>
    </citation>
    <scope>NUCLEOTIDE SEQUENCE</scope>
    <source>
        <strain evidence="2">JCM 3302</strain>
    </source>
</reference>
<comment type="caution">
    <text evidence="2">The sequence shown here is derived from an EMBL/GenBank/DDBJ whole genome shotgun (WGS) entry which is preliminary data.</text>
</comment>